<protein>
    <submittedName>
        <fullName evidence="2">BTBD3_6</fullName>
    </submittedName>
</protein>
<name>A0A8S3T9A9_MYTED</name>
<evidence type="ECO:0000313" key="3">
    <source>
        <dbReference type="Proteomes" id="UP000683360"/>
    </source>
</evidence>
<proteinExistence type="predicted"/>
<dbReference type="GO" id="GO:0005829">
    <property type="term" value="C:cytosol"/>
    <property type="evidence" value="ECO:0007669"/>
    <property type="project" value="TreeGrafter"/>
</dbReference>
<reference evidence="2" key="1">
    <citation type="submission" date="2021-03" db="EMBL/GenBank/DDBJ databases">
        <authorList>
            <person name="Bekaert M."/>
        </authorList>
    </citation>
    <scope>NUCLEOTIDE SEQUENCE</scope>
</reference>
<feature type="domain" description="BTB" evidence="1">
    <location>
        <begin position="17"/>
        <end position="86"/>
    </location>
</feature>
<dbReference type="SUPFAM" id="SSF54695">
    <property type="entry name" value="POZ domain"/>
    <property type="match status" value="1"/>
</dbReference>
<organism evidence="2 3">
    <name type="scientific">Mytilus edulis</name>
    <name type="common">Blue mussel</name>
    <dbReference type="NCBI Taxonomy" id="6550"/>
    <lineage>
        <taxon>Eukaryota</taxon>
        <taxon>Metazoa</taxon>
        <taxon>Spiralia</taxon>
        <taxon>Lophotrochozoa</taxon>
        <taxon>Mollusca</taxon>
        <taxon>Bivalvia</taxon>
        <taxon>Autobranchia</taxon>
        <taxon>Pteriomorphia</taxon>
        <taxon>Mytilida</taxon>
        <taxon>Mytiloidea</taxon>
        <taxon>Mytilidae</taxon>
        <taxon>Mytilinae</taxon>
        <taxon>Mytilus</taxon>
    </lineage>
</organism>
<keyword evidence="3" id="KW-1185">Reference proteome</keyword>
<dbReference type="PROSITE" id="PS50097">
    <property type="entry name" value="BTB"/>
    <property type="match status" value="1"/>
</dbReference>
<dbReference type="EMBL" id="CAJPWZ010001855">
    <property type="protein sequence ID" value="CAG2225656.1"/>
    <property type="molecule type" value="Genomic_DNA"/>
</dbReference>
<dbReference type="PANTHER" id="PTHR45774">
    <property type="entry name" value="BTB/POZ DOMAIN-CONTAINING"/>
    <property type="match status" value="1"/>
</dbReference>
<dbReference type="PANTHER" id="PTHR45774:SF3">
    <property type="entry name" value="BTB (POZ) DOMAIN-CONTAINING 2B-RELATED"/>
    <property type="match status" value="1"/>
</dbReference>
<accession>A0A8S3T9A9</accession>
<dbReference type="Pfam" id="PF00651">
    <property type="entry name" value="BTB"/>
    <property type="match status" value="1"/>
</dbReference>
<dbReference type="AlphaFoldDB" id="A0A8S3T9A9"/>
<evidence type="ECO:0000259" key="1">
    <source>
        <dbReference type="PROSITE" id="PS50097"/>
    </source>
</evidence>
<evidence type="ECO:0000313" key="2">
    <source>
        <dbReference type="EMBL" id="CAG2225656.1"/>
    </source>
</evidence>
<dbReference type="OrthoDB" id="6107963at2759"/>
<sequence length="232" mass="26893">MDVKERIGNLYLQDKFSDVIFVFPENDYLELHGHIVIIATASNFLESLLKGPFENNELRVEITNCSPGIFKLLLRFIYLDNIQWKEKSLVSRMDIFQCAEKYGVAQLADQCKHEIQDCLQRPFDYIEVFRYSKQIHLEYKADSILIDELTLFKTLDKWATAQCQLKDKNTSGEEKRQELGPLLFQVRIPLIPLQTFSDEIVGTGILTNHEQLSLFKYYSGVEKSATSVCGFF</sequence>
<comment type="caution">
    <text evidence="2">The sequence shown here is derived from an EMBL/GenBank/DDBJ whole genome shotgun (WGS) entry which is preliminary data.</text>
</comment>
<dbReference type="GO" id="GO:0022008">
    <property type="term" value="P:neurogenesis"/>
    <property type="evidence" value="ECO:0007669"/>
    <property type="project" value="TreeGrafter"/>
</dbReference>
<gene>
    <name evidence="2" type="ORF">MEDL_38772</name>
</gene>
<dbReference type="InterPro" id="IPR000210">
    <property type="entry name" value="BTB/POZ_dom"/>
</dbReference>
<dbReference type="Proteomes" id="UP000683360">
    <property type="component" value="Unassembled WGS sequence"/>
</dbReference>
<dbReference type="CDD" id="cd18186">
    <property type="entry name" value="BTB_POZ_ZBTB_KLHL-like"/>
    <property type="match status" value="1"/>
</dbReference>
<dbReference type="SMART" id="SM00225">
    <property type="entry name" value="BTB"/>
    <property type="match status" value="1"/>
</dbReference>
<dbReference type="InterPro" id="IPR011333">
    <property type="entry name" value="SKP1/BTB/POZ_sf"/>
</dbReference>
<dbReference type="Gene3D" id="3.30.710.10">
    <property type="entry name" value="Potassium Channel Kv1.1, Chain A"/>
    <property type="match status" value="1"/>
</dbReference>